<gene>
    <name evidence="2" type="ORF">ACO22_07949</name>
</gene>
<dbReference type="EMBL" id="LZYO01000781">
    <property type="protein sequence ID" value="ODH12756.1"/>
    <property type="molecule type" value="Genomic_DNA"/>
</dbReference>
<dbReference type="VEuPathDB" id="FungiDB:PABG_03216"/>
<accession>A0A1D2J383</accession>
<evidence type="ECO:0000313" key="2">
    <source>
        <dbReference type="EMBL" id="ODH12756.1"/>
    </source>
</evidence>
<comment type="caution">
    <text evidence="2">The sequence shown here is derived from an EMBL/GenBank/DDBJ whole genome shotgun (WGS) entry which is preliminary data.</text>
</comment>
<feature type="compositionally biased region" description="Basic and acidic residues" evidence="1">
    <location>
        <begin position="102"/>
        <end position="116"/>
    </location>
</feature>
<organism evidence="2 3">
    <name type="scientific">Paracoccidioides brasiliensis</name>
    <dbReference type="NCBI Taxonomy" id="121759"/>
    <lineage>
        <taxon>Eukaryota</taxon>
        <taxon>Fungi</taxon>
        <taxon>Dikarya</taxon>
        <taxon>Ascomycota</taxon>
        <taxon>Pezizomycotina</taxon>
        <taxon>Eurotiomycetes</taxon>
        <taxon>Eurotiomycetidae</taxon>
        <taxon>Onygenales</taxon>
        <taxon>Ajellomycetaceae</taxon>
        <taxon>Paracoccidioides</taxon>
    </lineage>
</organism>
<dbReference type="Gene3D" id="3.40.50.1000">
    <property type="entry name" value="HAD superfamily/HAD-like"/>
    <property type="match status" value="1"/>
</dbReference>
<evidence type="ECO:0000256" key="1">
    <source>
        <dbReference type="SAM" id="MobiDB-lite"/>
    </source>
</evidence>
<feature type="compositionally biased region" description="Low complexity" evidence="1">
    <location>
        <begin position="77"/>
        <end position="97"/>
    </location>
</feature>
<feature type="region of interest" description="Disordered" evidence="1">
    <location>
        <begin position="74"/>
        <end position="116"/>
    </location>
</feature>
<feature type="non-terminal residue" evidence="2">
    <location>
        <position position="1"/>
    </location>
</feature>
<proteinExistence type="predicted"/>
<reference evidence="2 3" key="1">
    <citation type="submission" date="2016-06" db="EMBL/GenBank/DDBJ databases">
        <authorList>
            <person name="Kjaerup R.B."/>
            <person name="Dalgaard T.S."/>
            <person name="Juul-Madsen H.R."/>
        </authorList>
    </citation>
    <scope>NUCLEOTIDE SEQUENCE [LARGE SCALE GENOMIC DNA]</scope>
    <source>
        <strain evidence="2 3">Pb300</strain>
    </source>
</reference>
<evidence type="ECO:0000313" key="3">
    <source>
        <dbReference type="Proteomes" id="UP000242814"/>
    </source>
</evidence>
<sequence>ALGSDAPGALRDILASQVQELAKKQVKEAKNMDFAFDIDGVLLHGDQIIPESRRALAEITRPSWLMLVVRVSRHMPPQRSTDSKTSSSPRTSSPGTPAFRNFSEEDHNQAKPQDPDRINFDAILVLQRLACFRYRSPGHQ</sequence>
<name>A0A1D2J383_PARBR</name>
<protein>
    <submittedName>
        <fullName evidence="2">Uncharacterized protein</fullName>
    </submittedName>
</protein>
<dbReference type="VEuPathDB" id="FungiDB:PADG_11318"/>
<dbReference type="Proteomes" id="UP000242814">
    <property type="component" value="Unassembled WGS sequence"/>
</dbReference>
<dbReference type="AlphaFoldDB" id="A0A1D2J383"/>
<dbReference type="InterPro" id="IPR023214">
    <property type="entry name" value="HAD_sf"/>
</dbReference>